<name>A0A9Q0YTC2_HOLLE</name>
<keyword evidence="2" id="KW-1185">Reference proteome</keyword>
<protein>
    <submittedName>
        <fullName evidence="1">Uncharacterized protein</fullName>
    </submittedName>
</protein>
<comment type="caution">
    <text evidence="1">The sequence shown here is derived from an EMBL/GenBank/DDBJ whole genome shotgun (WGS) entry which is preliminary data.</text>
</comment>
<dbReference type="Proteomes" id="UP001152320">
    <property type="component" value="Chromosome 17"/>
</dbReference>
<organism evidence="1 2">
    <name type="scientific">Holothuria leucospilota</name>
    <name type="common">Black long sea cucumber</name>
    <name type="synonym">Mertensiothuria leucospilota</name>
    <dbReference type="NCBI Taxonomy" id="206669"/>
    <lineage>
        <taxon>Eukaryota</taxon>
        <taxon>Metazoa</taxon>
        <taxon>Echinodermata</taxon>
        <taxon>Eleutherozoa</taxon>
        <taxon>Echinozoa</taxon>
        <taxon>Holothuroidea</taxon>
        <taxon>Aspidochirotacea</taxon>
        <taxon>Aspidochirotida</taxon>
        <taxon>Holothuriidae</taxon>
        <taxon>Holothuria</taxon>
    </lineage>
</organism>
<evidence type="ECO:0000313" key="1">
    <source>
        <dbReference type="EMBL" id="KAJ8025516.1"/>
    </source>
</evidence>
<dbReference type="AlphaFoldDB" id="A0A9Q0YTC2"/>
<reference evidence="1" key="1">
    <citation type="submission" date="2021-10" db="EMBL/GenBank/DDBJ databases">
        <title>Tropical sea cucumber genome reveals ecological adaptation and Cuvierian tubules defense mechanism.</title>
        <authorList>
            <person name="Chen T."/>
        </authorList>
    </citation>
    <scope>NUCLEOTIDE SEQUENCE</scope>
    <source>
        <strain evidence="1">Nanhai2018</strain>
        <tissue evidence="1">Muscle</tissue>
    </source>
</reference>
<accession>A0A9Q0YTC2</accession>
<gene>
    <name evidence="1" type="ORF">HOLleu_33095</name>
</gene>
<proteinExistence type="predicted"/>
<evidence type="ECO:0000313" key="2">
    <source>
        <dbReference type="Proteomes" id="UP001152320"/>
    </source>
</evidence>
<sequence>MSHQYSSIASCPILWGSVYTEGQGCVIHLLESTIERQQNASPPTTYCCTMSTASATFFTKQHGLTATCFKTGNMHHPRVRDDLNIWMKVIASVHSLMTADITLGLDDLPDSTSES</sequence>
<dbReference type="EMBL" id="JAIZAY010000017">
    <property type="protein sequence ID" value="KAJ8025516.1"/>
    <property type="molecule type" value="Genomic_DNA"/>
</dbReference>